<dbReference type="EMBL" id="STGX01000002">
    <property type="protein sequence ID" value="THV31554.1"/>
    <property type="molecule type" value="Genomic_DNA"/>
</dbReference>
<keyword evidence="1" id="KW-0472">Membrane</keyword>
<sequence length="132" mass="13539">MIEAQRSGGVRHPDDPEPVESTKLVAAKLLAGVAVALSPFVGGAIPALIALMLARQAEADIRDSEGFLLGASQLPVVRRLARAALLVATGVVLAALLVWVLDLAREAGRPAYEGDVAGPAVTVRGTLGEQGL</sequence>
<evidence type="ECO:0000256" key="1">
    <source>
        <dbReference type="SAM" id="Phobius"/>
    </source>
</evidence>
<dbReference type="OrthoDB" id="5192945at2"/>
<keyword evidence="1" id="KW-1133">Transmembrane helix</keyword>
<accession>A0A4S8PUD1</accession>
<name>A0A4S8PUD1_9ACTN</name>
<reference evidence="2 3" key="1">
    <citation type="journal article" date="2018" name="Int. J. Syst. Evol. Microbiol.">
        <title>Glycomyces paridis sp. nov., isolated from the medicinal plant Paris polyphylla.</title>
        <authorList>
            <person name="Fang X.M."/>
            <person name="Bai J.L."/>
            <person name="Su J."/>
            <person name="Zhao L.L."/>
            <person name="Liu H.Y."/>
            <person name="Ma B.P."/>
            <person name="Zhang Y.Q."/>
            <person name="Yu L.Y."/>
        </authorList>
    </citation>
    <scope>NUCLEOTIDE SEQUENCE [LARGE SCALE GENOMIC DNA]</scope>
    <source>
        <strain evidence="2 3">CPCC 204357</strain>
    </source>
</reference>
<organism evidence="2 3">
    <name type="scientific">Glycomyces paridis</name>
    <dbReference type="NCBI Taxonomy" id="2126555"/>
    <lineage>
        <taxon>Bacteria</taxon>
        <taxon>Bacillati</taxon>
        <taxon>Actinomycetota</taxon>
        <taxon>Actinomycetes</taxon>
        <taxon>Glycomycetales</taxon>
        <taxon>Glycomycetaceae</taxon>
        <taxon>Glycomyces</taxon>
    </lineage>
</organism>
<feature type="transmembrane region" description="Helical" evidence="1">
    <location>
        <begin position="83"/>
        <end position="101"/>
    </location>
</feature>
<keyword evidence="3" id="KW-1185">Reference proteome</keyword>
<feature type="transmembrane region" description="Helical" evidence="1">
    <location>
        <begin position="29"/>
        <end position="54"/>
    </location>
</feature>
<proteinExistence type="predicted"/>
<gene>
    <name evidence="2" type="ORF">E9998_04115</name>
</gene>
<evidence type="ECO:0000313" key="2">
    <source>
        <dbReference type="EMBL" id="THV31554.1"/>
    </source>
</evidence>
<dbReference type="Proteomes" id="UP000305792">
    <property type="component" value="Unassembled WGS sequence"/>
</dbReference>
<comment type="caution">
    <text evidence="2">The sequence shown here is derived from an EMBL/GenBank/DDBJ whole genome shotgun (WGS) entry which is preliminary data.</text>
</comment>
<protein>
    <submittedName>
        <fullName evidence="2">Uncharacterized protein</fullName>
    </submittedName>
</protein>
<evidence type="ECO:0000313" key="3">
    <source>
        <dbReference type="Proteomes" id="UP000305792"/>
    </source>
</evidence>
<keyword evidence="1" id="KW-0812">Transmembrane</keyword>
<dbReference type="AlphaFoldDB" id="A0A4S8PUD1"/>
<dbReference type="RefSeq" id="WP_136528420.1">
    <property type="nucleotide sequence ID" value="NZ_STGX01000002.1"/>
</dbReference>